<comment type="caution">
    <text evidence="2">The sequence shown here is derived from an EMBL/GenBank/DDBJ whole genome shotgun (WGS) entry which is preliminary data.</text>
</comment>
<dbReference type="PANTHER" id="PTHR21505">
    <property type="entry name" value="MADF DOMAIN-CONTAINING PROTEIN-RELATED"/>
    <property type="match status" value="1"/>
</dbReference>
<dbReference type="InterPro" id="IPR006578">
    <property type="entry name" value="MADF-dom"/>
</dbReference>
<proteinExistence type="predicted"/>
<gene>
    <name evidence="2" type="ORF">RI129_003169</name>
</gene>
<name>A0AAN7ZMT5_9COLE</name>
<dbReference type="Pfam" id="PF10545">
    <property type="entry name" value="MADF_DNA_bdg"/>
    <property type="match status" value="1"/>
</dbReference>
<sequence length="250" mass="28779">MPVLWKVKSDEYMDRDKKAQALEQLLTMYQEKFPSATTEDVKNKFNSLRTNFRKELKKIKHSMKSGAGTEEVYESTLWYFDAMTFLVDQETPSSSINTIEGEFVDAHTEVTNIPLPAKKCKTRPNKDATQELITLACNRLKEPVSDETHIVTTWAKELKNMIPQQQILAKKCINDVIFEGQMGTLHRDSVKINEAERYGTPASHSSHSTASYTQIYPDYTSQNPEPSTSHYFSSFLIKNFTFFYCILLFI</sequence>
<dbReference type="AlphaFoldDB" id="A0AAN7ZMT5"/>
<dbReference type="SMART" id="SM00595">
    <property type="entry name" value="MADF"/>
    <property type="match status" value="1"/>
</dbReference>
<accession>A0AAN7ZMT5</accession>
<reference evidence="2 3" key="1">
    <citation type="journal article" date="2024" name="Insects">
        <title>An Improved Chromosome-Level Genome Assembly of the Firefly Pyrocoelia pectoralis.</title>
        <authorList>
            <person name="Fu X."/>
            <person name="Meyer-Rochow V.B."/>
            <person name="Ballantyne L."/>
            <person name="Zhu X."/>
        </authorList>
    </citation>
    <scope>NUCLEOTIDE SEQUENCE [LARGE SCALE GENOMIC DNA]</scope>
    <source>
        <strain evidence="2">XCY_ONT2</strain>
    </source>
</reference>
<evidence type="ECO:0000313" key="3">
    <source>
        <dbReference type="Proteomes" id="UP001329430"/>
    </source>
</evidence>
<feature type="domain" description="MADF" evidence="1">
    <location>
        <begin position="1"/>
        <end position="91"/>
    </location>
</feature>
<organism evidence="2 3">
    <name type="scientific">Pyrocoelia pectoralis</name>
    <dbReference type="NCBI Taxonomy" id="417401"/>
    <lineage>
        <taxon>Eukaryota</taxon>
        <taxon>Metazoa</taxon>
        <taxon>Ecdysozoa</taxon>
        <taxon>Arthropoda</taxon>
        <taxon>Hexapoda</taxon>
        <taxon>Insecta</taxon>
        <taxon>Pterygota</taxon>
        <taxon>Neoptera</taxon>
        <taxon>Endopterygota</taxon>
        <taxon>Coleoptera</taxon>
        <taxon>Polyphaga</taxon>
        <taxon>Elateriformia</taxon>
        <taxon>Elateroidea</taxon>
        <taxon>Lampyridae</taxon>
        <taxon>Lampyrinae</taxon>
        <taxon>Pyrocoelia</taxon>
    </lineage>
</organism>
<dbReference type="PANTHER" id="PTHR21505:SF8">
    <property type="entry name" value="DPT-YFP REPRESSOR BY OVEREXPRESSION, ISOFORM D-RELATED"/>
    <property type="match status" value="1"/>
</dbReference>
<keyword evidence="3" id="KW-1185">Reference proteome</keyword>
<protein>
    <recommendedName>
        <fullName evidence="1">MADF domain-containing protein</fullName>
    </recommendedName>
</protein>
<evidence type="ECO:0000259" key="1">
    <source>
        <dbReference type="PROSITE" id="PS51029"/>
    </source>
</evidence>
<evidence type="ECO:0000313" key="2">
    <source>
        <dbReference type="EMBL" id="KAK5648277.1"/>
    </source>
</evidence>
<dbReference type="EMBL" id="JAVRBK010000002">
    <property type="protein sequence ID" value="KAK5648277.1"/>
    <property type="molecule type" value="Genomic_DNA"/>
</dbReference>
<dbReference type="Proteomes" id="UP001329430">
    <property type="component" value="Chromosome 2"/>
</dbReference>
<dbReference type="PROSITE" id="PS51029">
    <property type="entry name" value="MADF"/>
    <property type="match status" value="1"/>
</dbReference>